<proteinExistence type="inferred from homology"/>
<accession>Q6ACH9</accession>
<evidence type="ECO:0000256" key="3">
    <source>
        <dbReference type="ARBA" id="ARBA00022578"/>
    </source>
</evidence>
<keyword evidence="6" id="KW-0814">Transposable element</keyword>
<keyword evidence="3 6" id="KW-0815">Transposition</keyword>
<comment type="function">
    <text evidence="1 6">Required for the transposition of the insertion element.</text>
</comment>
<evidence type="ECO:0000256" key="2">
    <source>
        <dbReference type="ARBA" id="ARBA00010961"/>
    </source>
</evidence>
<gene>
    <name evidence="7" type="primary">tnp</name>
    <name evidence="7" type="ordered locus">Lxx22430</name>
</gene>
<evidence type="ECO:0000313" key="7">
    <source>
        <dbReference type="EMBL" id="AAT89914.1"/>
    </source>
</evidence>
<dbReference type="GO" id="GO:0006313">
    <property type="term" value="P:DNA transposition"/>
    <property type="evidence" value="ECO:0007669"/>
    <property type="project" value="UniProtKB-UniRule"/>
</dbReference>
<evidence type="ECO:0000256" key="5">
    <source>
        <dbReference type="ARBA" id="ARBA00023172"/>
    </source>
</evidence>
<keyword evidence="8" id="KW-1185">Reference proteome</keyword>
<protein>
    <recommendedName>
        <fullName evidence="6">Mutator family transposase</fullName>
    </recommendedName>
</protein>
<evidence type="ECO:0000313" key="8">
    <source>
        <dbReference type="Proteomes" id="UP000001306"/>
    </source>
</evidence>
<evidence type="ECO:0000256" key="1">
    <source>
        <dbReference type="ARBA" id="ARBA00002190"/>
    </source>
</evidence>
<name>Q6ACH9_LEIXX</name>
<dbReference type="Proteomes" id="UP000001306">
    <property type="component" value="Chromosome"/>
</dbReference>
<keyword evidence="4 6" id="KW-0238">DNA-binding</keyword>
<dbReference type="KEGG" id="lxx:Lxx22430"/>
<comment type="similarity">
    <text evidence="2 6">Belongs to the transposase mutator family.</text>
</comment>
<dbReference type="AlphaFoldDB" id="Q6ACH9"/>
<dbReference type="STRING" id="281090.Lxx22430"/>
<dbReference type="EMBL" id="AE016822">
    <property type="protein sequence ID" value="AAT89914.1"/>
    <property type="molecule type" value="Genomic_DNA"/>
</dbReference>
<dbReference type="GO" id="GO:0003677">
    <property type="term" value="F:DNA binding"/>
    <property type="evidence" value="ECO:0007669"/>
    <property type="project" value="UniProtKB-UniRule"/>
</dbReference>
<reference evidence="7 8" key="1">
    <citation type="journal article" date="2004" name="Mol. Plant Microbe Interact.">
        <title>The genome sequence of the Gram-positive sugarcane pathogen Leifsonia xyli subsp. xyli.</title>
        <authorList>
            <person name="Monteiro-Vitorello C.B."/>
            <person name="Camargo L.E.A."/>
            <person name="Van Sluys M.A."/>
            <person name="Kitajima J.P."/>
            <person name="Truffi D."/>
            <person name="do Amaral A.M."/>
            <person name="Harakava R."/>
            <person name="de Oliveira J.C.F."/>
            <person name="Wood D."/>
            <person name="de Oliveira M.C."/>
            <person name="Miyaki C.Y."/>
            <person name="Takita M.A."/>
            <person name="da Silva A.C.R."/>
            <person name="Furlan L.R."/>
            <person name="Carraro D.M."/>
            <person name="Camarotte G."/>
            <person name="Almeida N.F. Jr."/>
            <person name="Carrer H."/>
            <person name="Coutinho L.L."/>
            <person name="El-Dorry H.A."/>
            <person name="Ferro M.I.T."/>
            <person name="Gagliardi P.R."/>
            <person name="Giglioti E."/>
            <person name="Goldman M.H.S."/>
            <person name="Goldman G.H."/>
            <person name="Kimura E.T."/>
            <person name="Ferro E.S."/>
            <person name="Kuramae E.E."/>
            <person name="Lemos E.G.M."/>
            <person name="Lemos M.V.F."/>
            <person name="Mauro S.M.Z."/>
            <person name="Machado M.A."/>
            <person name="Marino C.L."/>
            <person name="Menck C.F."/>
            <person name="Nunes L.R."/>
            <person name="Oliveira R.C."/>
            <person name="Pereira G.G."/>
            <person name="Siqueira W."/>
            <person name="de Souza A.A."/>
            <person name="Tsai S.M."/>
            <person name="Zanca A.S."/>
            <person name="Simpson A.J.G."/>
            <person name="Brumbley S.M."/>
            <person name="Setubal J.C."/>
        </authorList>
    </citation>
    <scope>NUCLEOTIDE SEQUENCE [LARGE SCALE GENOMIC DNA]</scope>
    <source>
        <strain evidence="7 8">CTCB07</strain>
    </source>
</reference>
<sequence>MVGRVVMTETMDAVDAAIEDDDRPTVAEFELAWDLVRPAREQGASMSAPGLMRALTKSVLETVLDEEFAEHLGYGKHDVAGYHTGNSRNGTRSKTVITDAVGPVVIEVPRGREGSFEPKIVRKHQRRLGQVDEIILSLTARGLTTGEISALFAEIYGASVSKDTISRITDKVSEEMIPDSAIRSARHLRLSRKRLLLRSRSARVRSRSRLGHIQRMCTLPTRMAIRYR</sequence>
<dbReference type="Pfam" id="PF00872">
    <property type="entry name" value="Transposase_mut"/>
    <property type="match status" value="1"/>
</dbReference>
<evidence type="ECO:0000256" key="4">
    <source>
        <dbReference type="ARBA" id="ARBA00023125"/>
    </source>
</evidence>
<dbReference type="eggNOG" id="COG3328">
    <property type="taxonomic scope" value="Bacteria"/>
</dbReference>
<dbReference type="PANTHER" id="PTHR33217:SF8">
    <property type="entry name" value="MUTATOR FAMILY TRANSPOSASE"/>
    <property type="match status" value="1"/>
</dbReference>
<dbReference type="GO" id="GO:0004803">
    <property type="term" value="F:transposase activity"/>
    <property type="evidence" value="ECO:0007669"/>
    <property type="project" value="UniProtKB-UniRule"/>
</dbReference>
<keyword evidence="5 6" id="KW-0233">DNA recombination</keyword>
<dbReference type="PANTHER" id="PTHR33217">
    <property type="entry name" value="TRANSPOSASE FOR INSERTION SEQUENCE ELEMENT IS1081"/>
    <property type="match status" value="1"/>
</dbReference>
<dbReference type="HOGENOM" id="CLU_036805_12_0_11"/>
<evidence type="ECO:0000256" key="6">
    <source>
        <dbReference type="RuleBase" id="RU365089"/>
    </source>
</evidence>
<organism evidence="7 8">
    <name type="scientific">Leifsonia xyli subsp. xyli (strain CTCB07)</name>
    <dbReference type="NCBI Taxonomy" id="281090"/>
    <lineage>
        <taxon>Bacteria</taxon>
        <taxon>Bacillati</taxon>
        <taxon>Actinomycetota</taxon>
        <taxon>Actinomycetes</taxon>
        <taxon>Micrococcales</taxon>
        <taxon>Microbacteriaceae</taxon>
        <taxon>Leifsonia</taxon>
    </lineage>
</organism>
<dbReference type="InterPro" id="IPR001207">
    <property type="entry name" value="Transposase_mutator"/>
</dbReference>